<organism evidence="2 3">
    <name type="scientific">Trypanosoma cruzi marinkellei</name>
    <dbReference type="NCBI Taxonomy" id="85056"/>
    <lineage>
        <taxon>Eukaryota</taxon>
        <taxon>Discoba</taxon>
        <taxon>Euglenozoa</taxon>
        <taxon>Kinetoplastea</taxon>
        <taxon>Metakinetoplastina</taxon>
        <taxon>Trypanosomatida</taxon>
        <taxon>Trypanosomatidae</taxon>
        <taxon>Trypanosoma</taxon>
        <taxon>Schizotrypanum</taxon>
    </lineage>
</organism>
<dbReference type="Proteomes" id="UP000007350">
    <property type="component" value="Unassembled WGS sequence"/>
</dbReference>
<dbReference type="EMBL" id="AHKC01013830">
    <property type="protein sequence ID" value="EKF29204.1"/>
    <property type="molecule type" value="Genomic_DNA"/>
</dbReference>
<proteinExistence type="predicted"/>
<reference evidence="2 3" key="1">
    <citation type="journal article" date="2012" name="BMC Genomics">
        <title>Comparative genomic analysis of human infective Trypanosoma cruzi lineages with the bat-restricted subspecies T. cruzi marinkellei.</title>
        <authorList>
            <person name="Franzen O."/>
            <person name="Talavera-Lopez C."/>
            <person name="Ochaya S."/>
            <person name="Butler C.E."/>
            <person name="Messenger L.A."/>
            <person name="Lewis M.D."/>
            <person name="Llewellyn M.S."/>
            <person name="Marinkelle C.J."/>
            <person name="Tyler K.M."/>
            <person name="Miles M.A."/>
            <person name="Andersson B."/>
        </authorList>
    </citation>
    <scope>NUCLEOTIDE SEQUENCE [LARGE SCALE GENOMIC DNA]</scope>
    <source>
        <strain evidence="2 3">B7</strain>
    </source>
</reference>
<gene>
    <name evidence="2" type="ORF">MOQ_007023</name>
</gene>
<sequence length="457" mass="47994">AARTSSISDCECVCAAGGYGETCLPAAVPDGLGPLPLSDADDTEVRCVHGGSIGSVDDPDPGVRGLCFVNVTFIAAIVLDLSYFDAPQQTLNITLLQCVLVGLSVRGSGARVHVNVTSSMMDSGALEFEGHFGASSQILVAGSTLATTSDHAIFFVVFFPGANSTLLLLDNCIEGGSYAVYLSDAVVVDGGGIIVKGNTLITTEEDDGVVSSVYVYAVNVRNGGYFDVENNTMIAANGVHIFGDTTVSSAGLLRVADCTFVGSMAFSDSALLYLEGWVTLEGGAQWRVESNSVSAASVLTLPYSQQKIQLSRSGSTLALSRNRQVVSRVSFASCLPWNIVVTSPALFVVGCNLQGDEEVSYDGVFPAEVVVFKCGTCNDDAACYMPGTESVDRSSCLCSCKDGWHGASCLPLEVPDTVVPPLPERAVEGDTSCVMNRTLKNLALNMWKTHHCYVDVT</sequence>
<protein>
    <submittedName>
        <fullName evidence="2">Dispersed gene family protein 1 (DGF-1), putative</fullName>
    </submittedName>
</protein>
<dbReference type="InterPro" id="IPR053914">
    <property type="entry name" value="DGF-1_N"/>
</dbReference>
<feature type="non-terminal residue" evidence="2">
    <location>
        <position position="457"/>
    </location>
</feature>
<name>K2MU33_TRYCR</name>
<evidence type="ECO:0000313" key="2">
    <source>
        <dbReference type="EMBL" id="EKF29204.1"/>
    </source>
</evidence>
<evidence type="ECO:0000313" key="3">
    <source>
        <dbReference type="Proteomes" id="UP000007350"/>
    </source>
</evidence>
<accession>K2MU33</accession>
<keyword evidence="3" id="KW-1185">Reference proteome</keyword>
<feature type="domain" description="Dispersed gene family protein 1 N-terminal" evidence="1">
    <location>
        <begin position="312"/>
        <end position="410"/>
    </location>
</feature>
<comment type="caution">
    <text evidence="2">The sequence shown here is derived from an EMBL/GenBank/DDBJ whole genome shotgun (WGS) entry which is preliminary data.</text>
</comment>
<dbReference type="OrthoDB" id="10353933at2759"/>
<evidence type="ECO:0000259" key="1">
    <source>
        <dbReference type="Pfam" id="PF22279"/>
    </source>
</evidence>
<feature type="non-terminal residue" evidence="2">
    <location>
        <position position="1"/>
    </location>
</feature>
<dbReference type="AlphaFoldDB" id="K2MU33"/>
<dbReference type="Pfam" id="PF22279">
    <property type="entry name" value="DGF-1_N"/>
    <property type="match status" value="1"/>
</dbReference>